<organism evidence="1 2">
    <name type="scientific">Vibrio mediterranei</name>
    <dbReference type="NCBI Taxonomy" id="689"/>
    <lineage>
        <taxon>Bacteria</taxon>
        <taxon>Pseudomonadati</taxon>
        <taxon>Pseudomonadota</taxon>
        <taxon>Gammaproteobacteria</taxon>
        <taxon>Vibrionales</taxon>
        <taxon>Vibrionaceae</taxon>
        <taxon>Vibrio</taxon>
    </lineage>
</organism>
<dbReference type="Proteomes" id="UP000279760">
    <property type="component" value="Chromosome 2"/>
</dbReference>
<dbReference type="AlphaFoldDB" id="A0A3G4VI64"/>
<evidence type="ECO:0000313" key="2">
    <source>
        <dbReference type="Proteomes" id="UP000279760"/>
    </source>
</evidence>
<accession>A0A3G4VI64</accession>
<reference evidence="1 2" key="1">
    <citation type="submission" date="2018-11" db="EMBL/GenBank/DDBJ databases">
        <title>Complete Genome Sequence of Vbrio mediterranei 117-T6: a Potential Pathogen Bacteria Isolated from the Conchocelis of Pyropia.</title>
        <authorList>
            <person name="Liu Q."/>
        </authorList>
    </citation>
    <scope>NUCLEOTIDE SEQUENCE [LARGE SCALE GENOMIC DNA]</scope>
    <source>
        <strain evidence="1 2">117-T6</strain>
    </source>
</reference>
<evidence type="ECO:0000313" key="1">
    <source>
        <dbReference type="EMBL" id="AYV24470.1"/>
    </source>
</evidence>
<proteinExistence type="predicted"/>
<sequence length="176" mass="19912">MPIFFENLDTTTRDYMRGEVNVDFENANVYYSKFLKQGLQDTWDNLLLEAVTEHDEAWLESKIESNQLLVDSYQRKKPKGGFTVAKVPYTAPQTLAEGEFNRFYCRGLCARAIEEEKMVQVYRGKEVTNARSASEEKIGKIIAPKELLEDLRVNVGVDTALGLPNGPNSGLTIKLV</sequence>
<dbReference type="RefSeq" id="WP_124941996.1">
    <property type="nucleotide sequence ID" value="NZ_CP033578.1"/>
</dbReference>
<name>A0A3G4VI64_9VIBR</name>
<gene>
    <name evidence="1" type="ORF">ECB94_24770</name>
</gene>
<dbReference type="EMBL" id="CP033578">
    <property type="protein sequence ID" value="AYV24470.1"/>
    <property type="molecule type" value="Genomic_DNA"/>
</dbReference>
<protein>
    <submittedName>
        <fullName evidence="1">Uncharacterized protein</fullName>
    </submittedName>
</protein>